<evidence type="ECO:0000313" key="2">
    <source>
        <dbReference type="EMBL" id="MDC8014727.1"/>
    </source>
</evidence>
<sequence length="281" mass="31307">MATFSPQRTHGATWRKRWFWAWQAWRLRKLDAHEGTGGVAAFANFAALNHRGYADPLFELHRALAERTPGLMPEDQLRFRERLARELGSRACAALLANGDGSIGGYAWARVATCGEALDLYQRTAALAHLRGEDWQRLTHARRDDESPLLVLNDIGLDTRYRRGFAPLKQLLKPLIDLGLRHGVRRALWWAPTTSPLAALSAAFGARCIYDSETTRFFLLDDIRPLARVFAALPAGGISDLIARVAPKRPPPPPRPSVVNLRIVPRPAESPTQVTEDELAA</sequence>
<reference evidence="2" key="1">
    <citation type="submission" date="2023-02" db="EMBL/GenBank/DDBJ databases">
        <title>Tahibacter soli sp. nov. isolated from soil.</title>
        <authorList>
            <person name="Baek J.H."/>
            <person name="Lee J.K."/>
            <person name="Choi D.G."/>
            <person name="Jeon C.O."/>
        </authorList>
    </citation>
    <scope>NUCLEOTIDE SEQUENCE</scope>
    <source>
        <strain evidence="2">BL</strain>
    </source>
</reference>
<proteinExistence type="predicted"/>
<dbReference type="EMBL" id="JAOVZO020000019">
    <property type="protein sequence ID" value="MDC8014727.1"/>
    <property type="molecule type" value="Genomic_DNA"/>
</dbReference>
<name>A0A9X4BKY1_9GAMM</name>
<gene>
    <name evidence="2" type="ORF">OD750_019455</name>
</gene>
<dbReference type="RefSeq" id="WP_263541029.1">
    <property type="nucleotide sequence ID" value="NZ_JAOVZO020000019.1"/>
</dbReference>
<comment type="caution">
    <text evidence="2">The sequence shown here is derived from an EMBL/GenBank/DDBJ whole genome shotgun (WGS) entry which is preliminary data.</text>
</comment>
<protein>
    <submittedName>
        <fullName evidence="2">Uncharacterized protein</fullName>
    </submittedName>
</protein>
<evidence type="ECO:0000313" key="3">
    <source>
        <dbReference type="Proteomes" id="UP001139971"/>
    </source>
</evidence>
<dbReference type="Proteomes" id="UP001139971">
    <property type="component" value="Unassembled WGS sequence"/>
</dbReference>
<dbReference type="AlphaFoldDB" id="A0A9X4BKY1"/>
<keyword evidence="3" id="KW-1185">Reference proteome</keyword>
<feature type="region of interest" description="Disordered" evidence="1">
    <location>
        <begin position="247"/>
        <end position="281"/>
    </location>
</feature>
<accession>A0A9X4BKY1</accession>
<evidence type="ECO:0000256" key="1">
    <source>
        <dbReference type="SAM" id="MobiDB-lite"/>
    </source>
</evidence>
<organism evidence="2 3">
    <name type="scientific">Tahibacter soli</name>
    <dbReference type="NCBI Taxonomy" id="2983605"/>
    <lineage>
        <taxon>Bacteria</taxon>
        <taxon>Pseudomonadati</taxon>
        <taxon>Pseudomonadota</taxon>
        <taxon>Gammaproteobacteria</taxon>
        <taxon>Lysobacterales</taxon>
        <taxon>Rhodanobacteraceae</taxon>
        <taxon>Tahibacter</taxon>
    </lineage>
</organism>